<evidence type="ECO:0000313" key="1">
    <source>
        <dbReference type="EMBL" id="AWD72243.1"/>
    </source>
</evidence>
<proteinExistence type="predicted"/>
<reference evidence="1" key="1">
    <citation type="submission" date="2018-01" db="EMBL/GenBank/DDBJ databases">
        <title>Plasmids of psychrophilic Polaromonas spp. isolated from Arctic and Antarctic glaciers.</title>
        <authorList>
            <person name="Dziewit L."/>
            <person name="Ciok A."/>
        </authorList>
    </citation>
    <scope>NUCLEOTIDE SEQUENCE</scope>
    <source>
        <plasmid evidence="1">pH6NP1</plasmid>
    </source>
</reference>
<geneLocation type="plasmid" evidence="1">
    <name>pH6NP1</name>
</geneLocation>
<dbReference type="RefSeq" id="WP_255493404.1">
    <property type="nucleotide sequence ID" value="NZ_MG869620.1"/>
</dbReference>
<sequence length="77" mass="7351">MAVWTIGTWVLAAGPQLASAKGCLKGAAVGGVGGHVAGGHGVLGAAAGCAVGRHMANKKDKQQAAQVQPAPAAVPAK</sequence>
<accession>A0A2S1FIB0</accession>
<keyword evidence="1" id="KW-0614">Plasmid</keyword>
<organism evidence="1">
    <name type="scientific">Polaromonas sp. H6N</name>
    <dbReference type="NCBI Taxonomy" id="1840293"/>
    <lineage>
        <taxon>Bacteria</taxon>
        <taxon>Pseudomonadati</taxon>
        <taxon>Pseudomonadota</taxon>
        <taxon>Betaproteobacteria</taxon>
        <taxon>Burkholderiales</taxon>
        <taxon>Comamonadaceae</taxon>
        <taxon>Polaromonas</taxon>
    </lineage>
</organism>
<gene>
    <name evidence="1" type="ORF">pH6NP1_p048</name>
</gene>
<evidence type="ECO:0008006" key="2">
    <source>
        <dbReference type="Google" id="ProtNLM"/>
    </source>
</evidence>
<dbReference type="EMBL" id="MG869620">
    <property type="protein sequence ID" value="AWD72243.1"/>
    <property type="molecule type" value="Genomic_DNA"/>
</dbReference>
<protein>
    <recommendedName>
        <fullName evidence="2">Glycine zipper 2TM domain-containing protein</fullName>
    </recommendedName>
</protein>
<dbReference type="AlphaFoldDB" id="A0A2S1FIB0"/>
<name>A0A2S1FIB0_9BURK</name>